<evidence type="ECO:0000313" key="6">
    <source>
        <dbReference type="Proteomes" id="UP000256343"/>
    </source>
</evidence>
<evidence type="ECO:0000313" key="5">
    <source>
        <dbReference type="Proteomes" id="UP000252631"/>
    </source>
</evidence>
<feature type="transmembrane region" description="Helical" evidence="2">
    <location>
        <begin position="37"/>
        <end position="55"/>
    </location>
</feature>
<evidence type="ECO:0000256" key="2">
    <source>
        <dbReference type="SAM" id="Phobius"/>
    </source>
</evidence>
<evidence type="ECO:0000313" key="4">
    <source>
        <dbReference type="EMBL" id="SSW92435.1"/>
    </source>
</evidence>
<reference evidence="3 6" key="2">
    <citation type="submission" date="2018-07" db="EMBL/GenBank/DDBJ databases">
        <title>Genomic Encyclopedia of Archaeal and Bacterial Type Strains, Phase II (KMG-II): from individual species to whole genera.</title>
        <authorList>
            <person name="Goeker M."/>
        </authorList>
    </citation>
    <scope>NUCLEOTIDE SEQUENCE [LARGE SCALE GENOMIC DNA]</scope>
    <source>
        <strain evidence="3 6">JA575</strain>
    </source>
</reference>
<dbReference type="EMBL" id="QRDT01000020">
    <property type="protein sequence ID" value="RED29023.1"/>
    <property type="molecule type" value="Genomic_DNA"/>
</dbReference>
<keyword evidence="2" id="KW-0472">Membrane</keyword>
<dbReference type="EMBL" id="UFQQ01000020">
    <property type="protein sequence ID" value="SSW92435.1"/>
    <property type="molecule type" value="Genomic_DNA"/>
</dbReference>
<proteinExistence type="predicted"/>
<dbReference type="AlphaFoldDB" id="A0A336JRM6"/>
<feature type="region of interest" description="Disordered" evidence="1">
    <location>
        <begin position="109"/>
        <end position="132"/>
    </location>
</feature>
<dbReference type="Proteomes" id="UP000252631">
    <property type="component" value="Unassembled WGS sequence"/>
</dbReference>
<dbReference type="Proteomes" id="UP000256343">
    <property type="component" value="Unassembled WGS sequence"/>
</dbReference>
<reference evidence="4 5" key="1">
    <citation type="submission" date="2017-08" db="EMBL/GenBank/DDBJ databases">
        <authorList>
            <person name="de Groot N.N."/>
        </authorList>
    </citation>
    <scope>NUCLEOTIDE SEQUENCE [LARGE SCALE GENOMIC DNA]</scope>
    <source>
        <strain evidence="4 5">JA575</strain>
    </source>
</reference>
<protein>
    <submittedName>
        <fullName evidence="4">Uncharacterized protein</fullName>
    </submittedName>
</protein>
<accession>A0A336JRM6</accession>
<organism evidence="4 5">
    <name type="scientific">Rhodopseudomonas pentothenatexigens</name>
    <dbReference type="NCBI Taxonomy" id="999699"/>
    <lineage>
        <taxon>Bacteria</taxon>
        <taxon>Pseudomonadati</taxon>
        <taxon>Pseudomonadota</taxon>
        <taxon>Alphaproteobacteria</taxon>
        <taxon>Hyphomicrobiales</taxon>
        <taxon>Nitrobacteraceae</taxon>
        <taxon>Rhodopseudomonas</taxon>
    </lineage>
</organism>
<sequence length="132" mass="13427">MLRAATIETAERREGELVVMRVADAGGRMGRGMRGTLVAALVAAGCALGGCSVSLSDMPLLGSSDPPAKTKGADAFPAVNDLPADREEAVLAPSERNKIEQELIAARERQANANASATPPAATAAARTAASK</sequence>
<evidence type="ECO:0000256" key="1">
    <source>
        <dbReference type="SAM" id="MobiDB-lite"/>
    </source>
</evidence>
<keyword evidence="2" id="KW-0812">Transmembrane</keyword>
<name>A0A336JRM6_9BRAD</name>
<keyword evidence="2" id="KW-1133">Transmembrane helix</keyword>
<keyword evidence="6" id="KW-1185">Reference proteome</keyword>
<evidence type="ECO:0000313" key="3">
    <source>
        <dbReference type="EMBL" id="RED29023.1"/>
    </source>
</evidence>
<gene>
    <name evidence="3" type="ORF">BJ125_12019</name>
    <name evidence="4" type="ORF">SAMN05892882_12019</name>
</gene>
<feature type="compositionally biased region" description="Low complexity" evidence="1">
    <location>
        <begin position="111"/>
        <end position="132"/>
    </location>
</feature>